<comment type="function">
    <text evidence="2">Antitoxin component of a type II toxin-antitoxin (TA) system.</text>
</comment>
<evidence type="ECO:0000256" key="2">
    <source>
        <dbReference type="RuleBase" id="RU362080"/>
    </source>
</evidence>
<dbReference type="Pfam" id="PF02604">
    <property type="entry name" value="PhdYeFM_antitox"/>
    <property type="match status" value="1"/>
</dbReference>
<evidence type="ECO:0000313" key="4">
    <source>
        <dbReference type="Proteomes" id="UP000581206"/>
    </source>
</evidence>
<evidence type="ECO:0000313" key="3">
    <source>
        <dbReference type="EMBL" id="NKY23706.1"/>
    </source>
</evidence>
<dbReference type="InterPro" id="IPR036165">
    <property type="entry name" value="YefM-like_sf"/>
</dbReference>
<sequence>MGRSTTTAEFRSHLGEYLDAAQREPVAITNRGRRRAVLVSEDFFERALAALEDAEDVAAAREARRDPAPRFTLAEVMADLGLTHDDLRS</sequence>
<dbReference type="Gene3D" id="3.40.1620.10">
    <property type="entry name" value="YefM-like domain"/>
    <property type="match status" value="1"/>
</dbReference>
<reference evidence="3 4" key="1">
    <citation type="submission" date="2020-04" db="EMBL/GenBank/DDBJ databases">
        <title>MicrobeNet Type strains.</title>
        <authorList>
            <person name="Nicholson A.C."/>
        </authorList>
    </citation>
    <scope>NUCLEOTIDE SEQUENCE [LARGE SCALE GENOMIC DNA]</scope>
    <source>
        <strain evidence="3 4">ATCC BAA-788</strain>
    </source>
</reference>
<accession>A0A7X6KWU0</accession>
<comment type="caution">
    <text evidence="3">The sequence shown here is derived from an EMBL/GenBank/DDBJ whole genome shotgun (WGS) entry which is preliminary data.</text>
</comment>
<comment type="similarity">
    <text evidence="1 2">Belongs to the phD/YefM antitoxin family.</text>
</comment>
<dbReference type="EMBL" id="JAAXOX010000008">
    <property type="protein sequence ID" value="NKY23706.1"/>
    <property type="molecule type" value="Genomic_DNA"/>
</dbReference>
<dbReference type="Proteomes" id="UP000581206">
    <property type="component" value="Unassembled WGS sequence"/>
</dbReference>
<gene>
    <name evidence="3" type="ORF">HGA03_13620</name>
</gene>
<dbReference type="PANTHER" id="PTHR33713">
    <property type="entry name" value="ANTITOXIN YAFN-RELATED"/>
    <property type="match status" value="1"/>
</dbReference>
<name>A0A7X6KWU0_9CELL</name>
<dbReference type="SUPFAM" id="SSF143120">
    <property type="entry name" value="YefM-like"/>
    <property type="match status" value="1"/>
</dbReference>
<evidence type="ECO:0000256" key="1">
    <source>
        <dbReference type="ARBA" id="ARBA00009981"/>
    </source>
</evidence>
<dbReference type="NCBIfam" id="TIGR01552">
    <property type="entry name" value="phd_fam"/>
    <property type="match status" value="1"/>
</dbReference>
<protein>
    <recommendedName>
        <fullName evidence="2">Antitoxin</fullName>
    </recommendedName>
</protein>
<dbReference type="PANTHER" id="PTHR33713:SF10">
    <property type="entry name" value="ANTITOXIN YAFN"/>
    <property type="match status" value="1"/>
</dbReference>
<dbReference type="InterPro" id="IPR006442">
    <property type="entry name" value="Antitoxin_Phd/YefM"/>
</dbReference>
<dbReference type="AlphaFoldDB" id="A0A7X6KWU0"/>
<proteinExistence type="inferred from homology"/>
<organism evidence="3 4">
    <name type="scientific">Cellulomonas denverensis</name>
    <dbReference type="NCBI Taxonomy" id="264297"/>
    <lineage>
        <taxon>Bacteria</taxon>
        <taxon>Bacillati</taxon>
        <taxon>Actinomycetota</taxon>
        <taxon>Actinomycetes</taxon>
        <taxon>Micrococcales</taxon>
        <taxon>Cellulomonadaceae</taxon>
        <taxon>Cellulomonas</taxon>
    </lineage>
</organism>
<keyword evidence="4" id="KW-1185">Reference proteome</keyword>
<dbReference type="InterPro" id="IPR051405">
    <property type="entry name" value="phD/YefM_antitoxin"/>
</dbReference>